<keyword evidence="2" id="KW-0812">Transmembrane</keyword>
<organism evidence="3 4">
    <name type="scientific">Gloeothece citriformis (strain PCC 7424)</name>
    <name type="common">Cyanothece sp. (strain PCC 7424)</name>
    <dbReference type="NCBI Taxonomy" id="65393"/>
    <lineage>
        <taxon>Bacteria</taxon>
        <taxon>Bacillati</taxon>
        <taxon>Cyanobacteriota</taxon>
        <taxon>Cyanophyceae</taxon>
        <taxon>Oscillatoriophycideae</taxon>
        <taxon>Chroococcales</taxon>
        <taxon>Aphanothecaceae</taxon>
        <taxon>Gloeothece</taxon>
        <taxon>Gloeothece citriformis</taxon>
    </lineage>
</organism>
<dbReference type="eggNOG" id="COG3468">
    <property type="taxonomic scope" value="Bacteria"/>
</dbReference>
<evidence type="ECO:0000256" key="1">
    <source>
        <dbReference type="SAM" id="MobiDB-lite"/>
    </source>
</evidence>
<feature type="region of interest" description="Disordered" evidence="1">
    <location>
        <begin position="1"/>
        <end position="21"/>
    </location>
</feature>
<evidence type="ECO:0000313" key="4">
    <source>
        <dbReference type="Proteomes" id="UP000002384"/>
    </source>
</evidence>
<reference evidence="4" key="1">
    <citation type="journal article" date="2011" name="MBio">
        <title>Novel metabolic attributes of the genus Cyanothece, comprising a group of unicellular nitrogen-fixing Cyanobacteria.</title>
        <authorList>
            <person name="Bandyopadhyay A."/>
            <person name="Elvitigala T."/>
            <person name="Welsh E."/>
            <person name="Stockel J."/>
            <person name="Liberton M."/>
            <person name="Min H."/>
            <person name="Sherman L.A."/>
            <person name="Pakrasi H.B."/>
        </authorList>
    </citation>
    <scope>NUCLEOTIDE SEQUENCE [LARGE SCALE GENOMIC DNA]</scope>
    <source>
        <strain evidence="4">PCC 7424</strain>
    </source>
</reference>
<protein>
    <submittedName>
        <fullName evidence="3">Uncharacterized protein</fullName>
    </submittedName>
</protein>
<sequence>MAIKGGKMPEEAKQPKINENELSQEEMIQLLQKTIGQLEGLVNKLNTESIENLPPRTVVETLTTNTDVLTELLGERKVSTSSEPLSTETVTPPETTDTDDIFPDNLFDEENIIDLEEPTEPVEVDPATLKSIESETWWRGLLDKIRSNWAIIGLVSTVLVAVVVGSLVFVSRPSPEIAQTPPTTEILPPPQTPVIVPSPSPQTPEAIETPETPEAIETPLEIEAPGNPEPVEFAPPPQPELTPEQSLIASIQEEVSELTRQYPEGLIATIEANFLGSRLIVTMGNQWYSLDTSAQNQVANGIFERSRRLDFRKLELIDQQGNQLARSPVVGQDMIIFEGEKPLNSTP</sequence>
<feature type="transmembrane region" description="Helical" evidence="2">
    <location>
        <begin position="149"/>
        <end position="170"/>
    </location>
</feature>
<keyword evidence="2" id="KW-1133">Transmembrane helix</keyword>
<evidence type="ECO:0000256" key="2">
    <source>
        <dbReference type="SAM" id="Phobius"/>
    </source>
</evidence>
<accession>B7KFW1</accession>
<feature type="compositionally biased region" description="Basic and acidic residues" evidence="1">
    <location>
        <begin position="7"/>
        <end position="19"/>
    </location>
</feature>
<dbReference type="HOGENOM" id="CLU_057853_1_0_3"/>
<keyword evidence="4" id="KW-1185">Reference proteome</keyword>
<dbReference type="KEGG" id="cyc:PCC7424_0698"/>
<dbReference type="STRING" id="65393.PCC7424_0698"/>
<dbReference type="Proteomes" id="UP000002384">
    <property type="component" value="Chromosome"/>
</dbReference>
<gene>
    <name evidence="3" type="ordered locus">PCC7424_0698</name>
</gene>
<name>B7KFW1_GLOC7</name>
<evidence type="ECO:0000313" key="3">
    <source>
        <dbReference type="EMBL" id="ACK69154.1"/>
    </source>
</evidence>
<feature type="region of interest" description="Disordered" evidence="1">
    <location>
        <begin position="77"/>
        <end position="99"/>
    </location>
</feature>
<feature type="compositionally biased region" description="Low complexity" evidence="1">
    <location>
        <begin position="80"/>
        <end position="95"/>
    </location>
</feature>
<keyword evidence="2" id="KW-0472">Membrane</keyword>
<feature type="region of interest" description="Disordered" evidence="1">
    <location>
        <begin position="222"/>
        <end position="241"/>
    </location>
</feature>
<dbReference type="AlphaFoldDB" id="B7KFW1"/>
<dbReference type="EMBL" id="CP001291">
    <property type="protein sequence ID" value="ACK69154.1"/>
    <property type="molecule type" value="Genomic_DNA"/>
</dbReference>
<proteinExistence type="predicted"/>
<feature type="compositionally biased region" description="Low complexity" evidence="1">
    <location>
        <begin position="222"/>
        <end position="232"/>
    </location>
</feature>